<dbReference type="PANTHER" id="PTHR42850">
    <property type="entry name" value="METALLOPHOSPHOESTERASE"/>
    <property type="match status" value="1"/>
</dbReference>
<dbReference type="RefSeq" id="WP_302036618.1">
    <property type="nucleotide sequence ID" value="NZ_JAUKPO010000002.1"/>
</dbReference>
<organism evidence="2 3">
    <name type="scientific">Rhodocytophaga aerolata</name>
    <dbReference type="NCBI Taxonomy" id="455078"/>
    <lineage>
        <taxon>Bacteria</taxon>
        <taxon>Pseudomonadati</taxon>
        <taxon>Bacteroidota</taxon>
        <taxon>Cytophagia</taxon>
        <taxon>Cytophagales</taxon>
        <taxon>Rhodocytophagaceae</taxon>
        <taxon>Rhodocytophaga</taxon>
    </lineage>
</organism>
<dbReference type="PANTHER" id="PTHR42850:SF4">
    <property type="entry name" value="ZINC-DEPENDENT ENDOPOLYPHOSPHATASE"/>
    <property type="match status" value="1"/>
</dbReference>
<dbReference type="SUPFAM" id="SSF56300">
    <property type="entry name" value="Metallo-dependent phosphatases"/>
    <property type="match status" value="1"/>
</dbReference>
<reference evidence="2" key="1">
    <citation type="submission" date="2023-07" db="EMBL/GenBank/DDBJ databases">
        <title>The genome sequence of Rhodocytophaga aerolata KACC 12507.</title>
        <authorList>
            <person name="Zhang X."/>
        </authorList>
    </citation>
    <scope>NUCLEOTIDE SEQUENCE</scope>
    <source>
        <strain evidence="2">KACC 12507</strain>
    </source>
</reference>
<sequence>MTFISHTGNGRRFVVSDIHGCLKTFRHLLENRLQLTSADQLFLLGDYIDRGESNAGVLDYILRLKTENYQVYPLRGNHEEMILGAWQLHKNQMPPHIKFADRLWDAPDLLDATGELPDTYVAFFKSLPYFYELDNFYLVHAAIDFKHPRPFTDYSTMVWEKQFSYNPGPKIVVHGHKITPLPEIIKRVENRSLIIPLDNGCYYGLAKFRKGLFNFGRQKEVGNLCCLNLDTFELVVQENNE</sequence>
<dbReference type="EC" id="3.1.-.-" evidence="2"/>
<proteinExistence type="predicted"/>
<feature type="domain" description="Calcineurin-like phosphoesterase" evidence="1">
    <location>
        <begin position="13"/>
        <end position="180"/>
    </location>
</feature>
<dbReference type="InterPro" id="IPR029052">
    <property type="entry name" value="Metallo-depent_PP-like"/>
</dbReference>
<keyword evidence="2" id="KW-0378">Hydrolase</keyword>
<dbReference type="Pfam" id="PF00149">
    <property type="entry name" value="Metallophos"/>
    <property type="match status" value="1"/>
</dbReference>
<gene>
    <name evidence="2" type="ORF">Q0590_06130</name>
</gene>
<accession>A0ABT8R1M3</accession>
<dbReference type="EMBL" id="JAUKPO010000002">
    <property type="protein sequence ID" value="MDO1445819.1"/>
    <property type="molecule type" value="Genomic_DNA"/>
</dbReference>
<evidence type="ECO:0000313" key="3">
    <source>
        <dbReference type="Proteomes" id="UP001168528"/>
    </source>
</evidence>
<dbReference type="CDD" id="cd00144">
    <property type="entry name" value="MPP_PPP_family"/>
    <property type="match status" value="1"/>
</dbReference>
<comment type="caution">
    <text evidence="2">The sequence shown here is derived from an EMBL/GenBank/DDBJ whole genome shotgun (WGS) entry which is preliminary data.</text>
</comment>
<dbReference type="Proteomes" id="UP001168528">
    <property type="component" value="Unassembled WGS sequence"/>
</dbReference>
<dbReference type="GO" id="GO:0016787">
    <property type="term" value="F:hydrolase activity"/>
    <property type="evidence" value="ECO:0007669"/>
    <property type="project" value="UniProtKB-KW"/>
</dbReference>
<keyword evidence="3" id="KW-1185">Reference proteome</keyword>
<evidence type="ECO:0000259" key="1">
    <source>
        <dbReference type="Pfam" id="PF00149"/>
    </source>
</evidence>
<dbReference type="InterPro" id="IPR004843">
    <property type="entry name" value="Calcineurin-like_PHP"/>
</dbReference>
<protein>
    <submittedName>
        <fullName evidence="2">Metallophosphoesterase family protein</fullName>
        <ecNumber evidence="2">3.1.-.-</ecNumber>
    </submittedName>
</protein>
<dbReference type="InterPro" id="IPR050126">
    <property type="entry name" value="Ap4A_hydrolase"/>
</dbReference>
<dbReference type="Gene3D" id="3.60.21.10">
    <property type="match status" value="1"/>
</dbReference>
<name>A0ABT8R1M3_9BACT</name>
<evidence type="ECO:0000313" key="2">
    <source>
        <dbReference type="EMBL" id="MDO1445819.1"/>
    </source>
</evidence>